<evidence type="ECO:0000256" key="8">
    <source>
        <dbReference type="ARBA" id="ARBA00034617"/>
    </source>
</evidence>
<dbReference type="PROSITE" id="PS51198">
    <property type="entry name" value="UVRD_HELICASE_ATP_BIND"/>
    <property type="match status" value="1"/>
</dbReference>
<evidence type="ECO:0000313" key="15">
    <source>
        <dbReference type="EMBL" id="TFZ84108.1"/>
    </source>
</evidence>
<dbReference type="InterPro" id="IPR027417">
    <property type="entry name" value="P-loop_NTPase"/>
</dbReference>
<comment type="similarity">
    <text evidence="1">Belongs to the helicase family. UvrD subfamily.</text>
</comment>
<comment type="catalytic activity">
    <reaction evidence="11">
        <text>ATP + H2O = ADP + phosphate + H(+)</text>
        <dbReference type="Rhea" id="RHEA:13065"/>
        <dbReference type="ChEBI" id="CHEBI:15377"/>
        <dbReference type="ChEBI" id="CHEBI:15378"/>
        <dbReference type="ChEBI" id="CHEBI:30616"/>
        <dbReference type="ChEBI" id="CHEBI:43474"/>
        <dbReference type="ChEBI" id="CHEBI:456216"/>
        <dbReference type="EC" id="5.6.2.4"/>
    </reaction>
</comment>
<dbReference type="CDD" id="cd17932">
    <property type="entry name" value="DEXQc_UvrD"/>
    <property type="match status" value="1"/>
</dbReference>
<dbReference type="InterPro" id="IPR013986">
    <property type="entry name" value="DExx_box_DNA_helicase_dom_sf"/>
</dbReference>
<comment type="caution">
    <text evidence="15">The sequence shown here is derived from an EMBL/GenBank/DDBJ whole genome shotgun (WGS) entry which is preliminary data.</text>
</comment>
<keyword evidence="4 12" id="KW-0347">Helicase</keyword>
<reference evidence="15 16" key="1">
    <citation type="journal article" date="2019" name="ISME J.">
        <title>Candidatus Macondimonas diazotrophica, a novel gammaproteobacterial genus dominating crude-oil-contaminated coastal sediments.</title>
        <authorList>
            <person name="Karthikeyan S."/>
            <person name="Konstantinidis K."/>
        </authorList>
    </citation>
    <scope>NUCLEOTIDE SEQUENCE [LARGE SCALE GENOMIC DNA]</scope>
    <source>
        <strain evidence="15 16">KTK01</strain>
    </source>
</reference>
<dbReference type="Pfam" id="PF00580">
    <property type="entry name" value="UvrD-helicase"/>
    <property type="match status" value="1"/>
</dbReference>
<evidence type="ECO:0000256" key="5">
    <source>
        <dbReference type="ARBA" id="ARBA00022840"/>
    </source>
</evidence>
<gene>
    <name evidence="15" type="primary">uvrD</name>
    <name evidence="15" type="synonym">mutU</name>
    <name evidence="15" type="synonym">recL</name>
    <name evidence="15" type="ORF">E4680_00780</name>
</gene>
<dbReference type="GO" id="GO:0000725">
    <property type="term" value="P:recombinational repair"/>
    <property type="evidence" value="ECO:0007669"/>
    <property type="project" value="TreeGrafter"/>
</dbReference>
<accession>A0A4Z0FC62</accession>
<dbReference type="OrthoDB" id="9806690at2"/>
<evidence type="ECO:0000256" key="11">
    <source>
        <dbReference type="ARBA" id="ARBA00048988"/>
    </source>
</evidence>
<feature type="binding site" evidence="12">
    <location>
        <begin position="30"/>
        <end position="37"/>
    </location>
    <ligand>
        <name>ATP</name>
        <dbReference type="ChEBI" id="CHEBI:30616"/>
    </ligand>
</feature>
<dbReference type="CDD" id="cd18807">
    <property type="entry name" value="SF1_C_UvrD"/>
    <property type="match status" value="1"/>
</dbReference>
<evidence type="ECO:0000313" key="16">
    <source>
        <dbReference type="Proteomes" id="UP000297890"/>
    </source>
</evidence>
<protein>
    <recommendedName>
        <fullName evidence="9">DNA 3'-5' helicase</fullName>
        <ecNumber evidence="9">5.6.2.4</ecNumber>
    </recommendedName>
    <alternativeName>
        <fullName evidence="10">DNA 3'-5' helicase II</fullName>
    </alternativeName>
</protein>
<dbReference type="InterPro" id="IPR014016">
    <property type="entry name" value="UvrD-like_ATP-bd"/>
</dbReference>
<evidence type="ECO:0000256" key="1">
    <source>
        <dbReference type="ARBA" id="ARBA00009922"/>
    </source>
</evidence>
<dbReference type="Proteomes" id="UP000297890">
    <property type="component" value="Unassembled WGS sequence"/>
</dbReference>
<evidence type="ECO:0000256" key="3">
    <source>
        <dbReference type="ARBA" id="ARBA00022801"/>
    </source>
</evidence>
<name>A0A4Z0FC62_9GAMM</name>
<keyword evidence="5 12" id="KW-0067">ATP-binding</keyword>
<proteinExistence type="inferred from homology"/>
<dbReference type="GO" id="GO:0009314">
    <property type="term" value="P:response to radiation"/>
    <property type="evidence" value="ECO:0007669"/>
    <property type="project" value="UniProtKB-ARBA"/>
</dbReference>
<dbReference type="Gene3D" id="1.10.10.160">
    <property type="match status" value="1"/>
</dbReference>
<evidence type="ECO:0000256" key="12">
    <source>
        <dbReference type="PROSITE-ProRule" id="PRU00560"/>
    </source>
</evidence>
<evidence type="ECO:0000256" key="7">
    <source>
        <dbReference type="ARBA" id="ARBA00023235"/>
    </source>
</evidence>
<dbReference type="GO" id="GO:0043138">
    <property type="term" value="F:3'-5' DNA helicase activity"/>
    <property type="evidence" value="ECO:0007669"/>
    <property type="project" value="UniProtKB-EC"/>
</dbReference>
<keyword evidence="6" id="KW-0238">DNA-binding</keyword>
<dbReference type="EC" id="5.6.2.4" evidence="9"/>
<dbReference type="InterPro" id="IPR014017">
    <property type="entry name" value="DNA_helicase_UvrD-like_C"/>
</dbReference>
<dbReference type="GO" id="GO:0005829">
    <property type="term" value="C:cytosol"/>
    <property type="evidence" value="ECO:0007669"/>
    <property type="project" value="TreeGrafter"/>
</dbReference>
<dbReference type="GO" id="GO:0016887">
    <property type="term" value="F:ATP hydrolysis activity"/>
    <property type="evidence" value="ECO:0007669"/>
    <property type="project" value="RHEA"/>
</dbReference>
<feature type="domain" description="UvrD-like helicase ATP-binding" evidence="13">
    <location>
        <begin position="9"/>
        <end position="287"/>
    </location>
</feature>
<dbReference type="PANTHER" id="PTHR11070:SF2">
    <property type="entry name" value="ATP-DEPENDENT DNA HELICASE SRS2"/>
    <property type="match status" value="1"/>
</dbReference>
<evidence type="ECO:0000256" key="4">
    <source>
        <dbReference type="ARBA" id="ARBA00022806"/>
    </source>
</evidence>
<dbReference type="InterPro" id="IPR000212">
    <property type="entry name" value="DNA_helicase_UvrD/REP"/>
</dbReference>
<dbReference type="Pfam" id="PF21196">
    <property type="entry name" value="PcrA_UvrD_tudor"/>
    <property type="match status" value="1"/>
</dbReference>
<dbReference type="PROSITE" id="PS51217">
    <property type="entry name" value="UVRD_HELICASE_CTER"/>
    <property type="match status" value="1"/>
</dbReference>
<sequence length="711" mass="79508">MTDVTALLDELNRPQREAVCAPPGPVLVLAGAGSGKTRVLVHRAAWLMTVEGVSPYGILAVTFTNKAAGEMRARLQRWVNLPAGTLWIGTFHGLSHRLLRQHAREAGLPDGFQILDSDDQRRLVKRVLRNLELDETRWPPRQCQAFINAQKEIGLRARDVDAGNDPAHAQMQRIYLAYEEACERAGLLDFAELLLRSFELLQRNPALLAHYRQRFGHLLVDEFQDTNALQYRWLRQLAGPQGQLFVVGDDDQSIYGWRGARADHLQHFLKDYPQTLVIRLEQNYRSTATILDAANALIAQNSDRLGKTLWTDGARGEPIRCYRAFNERDEADFVVETLRRQASDGMPRREMAVLYRSNAQSRVLEEALIQSRIPYRVYGGLRFFERAEIKDALAYLRLTQNRDDDAAFERVVNTPPRGIGVRTVETLRQQARAADLTLWQAARQFTGGRTAAALATFVRQIDALAQTIVDLPLGDQVAEVIQRSGLMAHHGAEKGEQGQGRQENLQELVRAAGGFTTDPESGVSPLIEFLTHAALEAGEMQAGSGEDGVQLMTLHAAKGLEFKVVFITGLEEGLFPHQRALEDASGLAEERRLCYVGMTRARQILYLSYAEKRRLYQSEQYTIPSRFLDEIPPECLEAIRPQIEVSRPISLSTASAAANGFRLGQTVRHARFGEGVVLAFEGAGDSARIHVNFRDAGAKWLVTSYAKLEAL</sequence>
<keyword evidence="3 12" id="KW-0378">Hydrolase</keyword>
<feature type="domain" description="UvrD-like helicase C-terminal" evidence="14">
    <location>
        <begin position="288"/>
        <end position="559"/>
    </location>
</feature>
<dbReference type="Gene3D" id="1.10.486.10">
    <property type="entry name" value="PCRA, domain 4"/>
    <property type="match status" value="1"/>
</dbReference>
<dbReference type="NCBIfam" id="NF008743">
    <property type="entry name" value="PRK11773.1"/>
    <property type="match status" value="1"/>
</dbReference>
<dbReference type="GO" id="GO:0003677">
    <property type="term" value="F:DNA binding"/>
    <property type="evidence" value="ECO:0007669"/>
    <property type="project" value="UniProtKB-KW"/>
</dbReference>
<dbReference type="RefSeq" id="WP_135280468.1">
    <property type="nucleotide sequence ID" value="NZ_SRIO01000001.1"/>
</dbReference>
<dbReference type="AlphaFoldDB" id="A0A4Z0FC62"/>
<dbReference type="GO" id="GO:0005524">
    <property type="term" value="F:ATP binding"/>
    <property type="evidence" value="ECO:0007669"/>
    <property type="project" value="UniProtKB-UniRule"/>
</dbReference>
<evidence type="ECO:0000259" key="14">
    <source>
        <dbReference type="PROSITE" id="PS51217"/>
    </source>
</evidence>
<evidence type="ECO:0000256" key="6">
    <source>
        <dbReference type="ARBA" id="ARBA00023125"/>
    </source>
</evidence>
<evidence type="ECO:0000259" key="13">
    <source>
        <dbReference type="PROSITE" id="PS51198"/>
    </source>
</evidence>
<dbReference type="Pfam" id="PF13361">
    <property type="entry name" value="UvrD_C"/>
    <property type="match status" value="1"/>
</dbReference>
<evidence type="ECO:0000256" key="9">
    <source>
        <dbReference type="ARBA" id="ARBA00034808"/>
    </source>
</evidence>
<keyword evidence="2 12" id="KW-0547">Nucleotide-binding</keyword>
<dbReference type="SUPFAM" id="SSF52540">
    <property type="entry name" value="P-loop containing nucleoside triphosphate hydrolases"/>
    <property type="match status" value="1"/>
</dbReference>
<keyword evidence="16" id="KW-1185">Reference proteome</keyword>
<evidence type="ECO:0000256" key="10">
    <source>
        <dbReference type="ARBA" id="ARBA00034923"/>
    </source>
</evidence>
<organism evidence="15 16">
    <name type="scientific">Candidatus Macondimonas diazotrophica</name>
    <dbReference type="NCBI Taxonomy" id="2305248"/>
    <lineage>
        <taxon>Bacteria</taxon>
        <taxon>Pseudomonadati</taxon>
        <taxon>Pseudomonadota</taxon>
        <taxon>Gammaproteobacteria</taxon>
        <taxon>Chromatiales</taxon>
        <taxon>Ectothiorhodospiraceae</taxon>
        <taxon>Candidatus Macondimonas</taxon>
    </lineage>
</organism>
<dbReference type="PANTHER" id="PTHR11070">
    <property type="entry name" value="UVRD / RECB / PCRA DNA HELICASE FAMILY MEMBER"/>
    <property type="match status" value="1"/>
</dbReference>
<dbReference type="EMBL" id="SRIO01000001">
    <property type="protein sequence ID" value="TFZ84108.1"/>
    <property type="molecule type" value="Genomic_DNA"/>
</dbReference>
<dbReference type="GO" id="GO:0033202">
    <property type="term" value="C:DNA helicase complex"/>
    <property type="evidence" value="ECO:0007669"/>
    <property type="project" value="TreeGrafter"/>
</dbReference>
<dbReference type="FunFam" id="1.10.10.160:FF:000001">
    <property type="entry name" value="ATP-dependent DNA helicase"/>
    <property type="match status" value="1"/>
</dbReference>
<comment type="catalytic activity">
    <reaction evidence="8">
        <text>Couples ATP hydrolysis with the unwinding of duplex DNA by translocating in the 3'-5' direction.</text>
        <dbReference type="EC" id="5.6.2.4"/>
    </reaction>
</comment>
<evidence type="ECO:0000256" key="2">
    <source>
        <dbReference type="ARBA" id="ARBA00022741"/>
    </source>
</evidence>
<keyword evidence="7" id="KW-0413">Isomerase</keyword>
<dbReference type="Gene3D" id="3.40.50.300">
    <property type="entry name" value="P-loop containing nucleotide triphosphate hydrolases"/>
    <property type="match status" value="2"/>
</dbReference>